<evidence type="ECO:0000313" key="2">
    <source>
        <dbReference type="EMBL" id="MCL1047968.1"/>
    </source>
</evidence>
<dbReference type="Gene3D" id="2.40.10.10">
    <property type="entry name" value="Trypsin-like serine proteases"/>
    <property type="match status" value="1"/>
</dbReference>
<proteinExistence type="predicted"/>
<dbReference type="InterPro" id="IPR043504">
    <property type="entry name" value="Peptidase_S1_PA_chymotrypsin"/>
</dbReference>
<dbReference type="EMBL" id="JAKIKU010000027">
    <property type="protein sequence ID" value="MCL1047968.1"/>
    <property type="molecule type" value="Genomic_DNA"/>
</dbReference>
<evidence type="ECO:0000256" key="1">
    <source>
        <dbReference type="SAM" id="SignalP"/>
    </source>
</evidence>
<feature type="signal peptide" evidence="1">
    <location>
        <begin position="1"/>
        <end position="21"/>
    </location>
</feature>
<keyword evidence="3" id="KW-1185">Reference proteome</keyword>
<name>A0ABT0KVS7_9GAMM</name>
<keyword evidence="1" id="KW-0732">Signal</keyword>
<feature type="chain" id="PRO_5045326292" evidence="1">
    <location>
        <begin position="22"/>
        <end position="298"/>
    </location>
</feature>
<organism evidence="2 3">
    <name type="scientific">Shewanella electrodiphila</name>
    <dbReference type="NCBI Taxonomy" id="934143"/>
    <lineage>
        <taxon>Bacteria</taxon>
        <taxon>Pseudomonadati</taxon>
        <taxon>Pseudomonadota</taxon>
        <taxon>Gammaproteobacteria</taxon>
        <taxon>Alteromonadales</taxon>
        <taxon>Shewanellaceae</taxon>
        <taxon>Shewanella</taxon>
    </lineage>
</organism>
<dbReference type="RefSeq" id="WP_248957107.1">
    <property type="nucleotide sequence ID" value="NZ_JAKIKU010000027.1"/>
</dbReference>
<comment type="caution">
    <text evidence="2">The sequence shown here is derived from an EMBL/GenBank/DDBJ whole genome shotgun (WGS) entry which is preliminary data.</text>
</comment>
<evidence type="ECO:0000313" key="3">
    <source>
        <dbReference type="Proteomes" id="UP001202134"/>
    </source>
</evidence>
<sequence length="298" mass="32627">MIKKLSLVAAIMIAGSTLASANQEINKLGVNLGALDNVGKTLSDSLNNVQLSETDMSDYAKLSNLSVEDARKKLFYSRNKEKVLKIINDNFKGRVAGVYVVNEPSYKLVVNMTGEESPANKLLNIENTLKTVLGVDYPVQINYGSKVTKDDALKQLDAAQALLIKVFPDMQSLSYDEQTGEIIAKVKGKESENTSAVKRAKDLWNITGIPLKVEFVNYVISPLASTYGGTPVVKITPGSTQRFDCTLGYGVKDSSGKQYMMSAAHCANDSQRVIHLFINNNSRFKTIKTRLLSGFLLS</sequence>
<accession>A0ABT0KVS7</accession>
<gene>
    <name evidence="2" type="ORF">L2737_21955</name>
</gene>
<reference evidence="2 3" key="1">
    <citation type="submission" date="2022-01" db="EMBL/GenBank/DDBJ databases">
        <title>Whole genome-based taxonomy of the Shewanellaceae.</title>
        <authorList>
            <person name="Martin-Rodriguez A.J."/>
        </authorList>
    </citation>
    <scope>NUCLEOTIDE SEQUENCE [LARGE SCALE GENOMIC DNA]</scope>
    <source>
        <strain evidence="2 3">DSM 24955</strain>
    </source>
</reference>
<protein>
    <submittedName>
        <fullName evidence="2">S1 family peptidase</fullName>
    </submittedName>
</protein>
<dbReference type="Proteomes" id="UP001202134">
    <property type="component" value="Unassembled WGS sequence"/>
</dbReference>